<dbReference type="AlphaFoldDB" id="A0AAN4YZD2"/>
<feature type="compositionally biased region" description="Acidic residues" evidence="1">
    <location>
        <begin position="79"/>
        <end position="93"/>
    </location>
</feature>
<feature type="compositionally biased region" description="Basic and acidic residues" evidence="1">
    <location>
        <begin position="24"/>
        <end position="37"/>
    </location>
</feature>
<comment type="caution">
    <text evidence="2">The sequence shown here is derived from an EMBL/GenBank/DDBJ whole genome shotgun (WGS) entry which is preliminary data.</text>
</comment>
<sequence>MTRAENDNTLQFEEEEVVASKENYALRKGTDVSRTNDGKSVGEAMEQQGGSSMLSEADEEQLPKTTAAAASEDPSRTDEAEDNSLLSEEEDNEDRAIEMMDTLRLGCPEPDEDQLALVTDGDFHPSPSKFPSIRRRSSLMKSSALS</sequence>
<organism evidence="2 3">
    <name type="scientific">Pristionchus mayeri</name>
    <dbReference type="NCBI Taxonomy" id="1317129"/>
    <lineage>
        <taxon>Eukaryota</taxon>
        <taxon>Metazoa</taxon>
        <taxon>Ecdysozoa</taxon>
        <taxon>Nematoda</taxon>
        <taxon>Chromadorea</taxon>
        <taxon>Rhabditida</taxon>
        <taxon>Rhabditina</taxon>
        <taxon>Diplogasteromorpha</taxon>
        <taxon>Diplogasteroidea</taxon>
        <taxon>Neodiplogasteridae</taxon>
        <taxon>Pristionchus</taxon>
    </lineage>
</organism>
<gene>
    <name evidence="2" type="ORF">PMAYCL1PPCAC_00699</name>
</gene>
<reference evidence="3" key="1">
    <citation type="submission" date="2022-10" db="EMBL/GenBank/DDBJ databases">
        <title>Genome assembly of Pristionchus species.</title>
        <authorList>
            <person name="Yoshida K."/>
            <person name="Sommer R.J."/>
        </authorList>
    </citation>
    <scope>NUCLEOTIDE SEQUENCE [LARGE SCALE GENOMIC DNA]</scope>
    <source>
        <strain evidence="3">RS5460</strain>
    </source>
</reference>
<evidence type="ECO:0000313" key="3">
    <source>
        <dbReference type="Proteomes" id="UP001328107"/>
    </source>
</evidence>
<proteinExistence type="predicted"/>
<feature type="non-terminal residue" evidence="2">
    <location>
        <position position="146"/>
    </location>
</feature>
<keyword evidence="3" id="KW-1185">Reference proteome</keyword>
<dbReference type="EMBL" id="BTRK01000001">
    <property type="protein sequence ID" value="GMR30504.1"/>
    <property type="molecule type" value="Genomic_DNA"/>
</dbReference>
<evidence type="ECO:0000313" key="2">
    <source>
        <dbReference type="EMBL" id="GMR30504.1"/>
    </source>
</evidence>
<name>A0AAN4YZD2_9BILA</name>
<dbReference type="Proteomes" id="UP001328107">
    <property type="component" value="Unassembled WGS sequence"/>
</dbReference>
<accession>A0AAN4YZD2</accession>
<evidence type="ECO:0000256" key="1">
    <source>
        <dbReference type="SAM" id="MobiDB-lite"/>
    </source>
</evidence>
<feature type="region of interest" description="Disordered" evidence="1">
    <location>
        <begin position="21"/>
        <end position="146"/>
    </location>
</feature>
<protein>
    <submittedName>
        <fullName evidence="2">Uncharacterized protein</fullName>
    </submittedName>
</protein>